<dbReference type="Pfam" id="PF02042">
    <property type="entry name" value="RWP-RK"/>
    <property type="match status" value="1"/>
</dbReference>
<gene>
    <name evidence="7" type="ORF">Pfra01_000932600</name>
</gene>
<evidence type="ECO:0000313" key="7">
    <source>
        <dbReference type="EMBL" id="GMF35342.1"/>
    </source>
</evidence>
<feature type="region of interest" description="Disordered" evidence="5">
    <location>
        <begin position="143"/>
        <end position="170"/>
    </location>
</feature>
<name>A0A9W6XBP1_9STRA</name>
<dbReference type="InterPro" id="IPR003035">
    <property type="entry name" value="RWP-RK_dom"/>
</dbReference>
<protein>
    <submittedName>
        <fullName evidence="7">Unnamed protein product</fullName>
    </submittedName>
</protein>
<dbReference type="Proteomes" id="UP001165121">
    <property type="component" value="Unassembled WGS sequence"/>
</dbReference>
<accession>A0A9W6XBP1</accession>
<dbReference type="EMBL" id="BSXT01000867">
    <property type="protein sequence ID" value="GMF35342.1"/>
    <property type="molecule type" value="Genomic_DNA"/>
</dbReference>
<sequence>MGGFSPMAKLPAKAPEFELMTPPKSPLFETDTDSDTPPSSPHRKSRRKFDFSVRTLQAYSHFRQDHAALLLGVSPITLKRICQRRKYRWPYRTIKAQARRAERLEAQRLQREAALDVRMTPPMSPTTAPELLLRLRDGNAKSFSSSPTSVSTVSSPIYHRDTEPTPMEVSPTAQYPPLDRPMTSPLLPPLSLLLAKHKLQSMTGSPDYHNVHRMRGNRPYHLHRPIDYKSSFYATSYETNAPVFPLRRLAALSLTDRREL</sequence>
<keyword evidence="1" id="KW-0805">Transcription regulation</keyword>
<evidence type="ECO:0000256" key="2">
    <source>
        <dbReference type="ARBA" id="ARBA00023125"/>
    </source>
</evidence>
<feature type="compositionally biased region" description="Low complexity" evidence="5">
    <location>
        <begin position="144"/>
        <end position="156"/>
    </location>
</feature>
<dbReference type="GO" id="GO:0003677">
    <property type="term" value="F:DNA binding"/>
    <property type="evidence" value="ECO:0007669"/>
    <property type="project" value="UniProtKB-KW"/>
</dbReference>
<evidence type="ECO:0000256" key="5">
    <source>
        <dbReference type="SAM" id="MobiDB-lite"/>
    </source>
</evidence>
<evidence type="ECO:0000313" key="8">
    <source>
        <dbReference type="Proteomes" id="UP001165121"/>
    </source>
</evidence>
<keyword evidence="3" id="KW-0804">Transcription</keyword>
<evidence type="ECO:0000256" key="4">
    <source>
        <dbReference type="ARBA" id="ARBA00023242"/>
    </source>
</evidence>
<feature type="domain" description="RWP-RK" evidence="6">
    <location>
        <begin position="37"/>
        <end position="117"/>
    </location>
</feature>
<evidence type="ECO:0000256" key="3">
    <source>
        <dbReference type="ARBA" id="ARBA00023163"/>
    </source>
</evidence>
<keyword evidence="2" id="KW-0238">DNA-binding</keyword>
<evidence type="ECO:0000259" key="6">
    <source>
        <dbReference type="PROSITE" id="PS51519"/>
    </source>
</evidence>
<evidence type="ECO:0000256" key="1">
    <source>
        <dbReference type="ARBA" id="ARBA00023015"/>
    </source>
</evidence>
<keyword evidence="4" id="KW-0539">Nucleus</keyword>
<dbReference type="AlphaFoldDB" id="A0A9W6XBP1"/>
<feature type="region of interest" description="Disordered" evidence="5">
    <location>
        <begin position="1"/>
        <end position="48"/>
    </location>
</feature>
<reference evidence="7" key="1">
    <citation type="submission" date="2023-04" db="EMBL/GenBank/DDBJ databases">
        <title>Phytophthora fragariaefolia NBRC 109709.</title>
        <authorList>
            <person name="Ichikawa N."/>
            <person name="Sato H."/>
            <person name="Tonouchi N."/>
        </authorList>
    </citation>
    <scope>NUCLEOTIDE SEQUENCE</scope>
    <source>
        <strain evidence="7">NBRC 109709</strain>
    </source>
</reference>
<dbReference type="OrthoDB" id="166779at2759"/>
<comment type="caution">
    <text evidence="7">The sequence shown here is derived from an EMBL/GenBank/DDBJ whole genome shotgun (WGS) entry which is preliminary data.</text>
</comment>
<dbReference type="PROSITE" id="PS51519">
    <property type="entry name" value="RWP_RK"/>
    <property type="match status" value="1"/>
</dbReference>
<organism evidence="7 8">
    <name type="scientific">Phytophthora fragariaefolia</name>
    <dbReference type="NCBI Taxonomy" id="1490495"/>
    <lineage>
        <taxon>Eukaryota</taxon>
        <taxon>Sar</taxon>
        <taxon>Stramenopiles</taxon>
        <taxon>Oomycota</taxon>
        <taxon>Peronosporomycetes</taxon>
        <taxon>Peronosporales</taxon>
        <taxon>Peronosporaceae</taxon>
        <taxon>Phytophthora</taxon>
    </lineage>
</organism>
<proteinExistence type="predicted"/>
<keyword evidence="8" id="KW-1185">Reference proteome</keyword>